<protein>
    <recommendedName>
        <fullName evidence="11">G-protein coupled receptors family 1 profile domain-containing protein</fullName>
    </recommendedName>
</protein>
<dbReference type="GO" id="GO:0004930">
    <property type="term" value="F:G protein-coupled receptor activity"/>
    <property type="evidence" value="ECO:0007669"/>
    <property type="project" value="UniProtKB-KW"/>
</dbReference>
<comment type="caution">
    <text evidence="12">The sequence shown here is derived from an EMBL/GenBank/DDBJ whole genome shotgun (WGS) entry which is preliminary data.</text>
</comment>
<dbReference type="Gene3D" id="1.20.1070.10">
    <property type="entry name" value="Rhodopsin 7-helix transmembrane proteins"/>
    <property type="match status" value="1"/>
</dbReference>
<dbReference type="InterPro" id="IPR050569">
    <property type="entry name" value="TAAR"/>
</dbReference>
<evidence type="ECO:0000256" key="1">
    <source>
        <dbReference type="ARBA" id="ARBA00004651"/>
    </source>
</evidence>
<evidence type="ECO:0000256" key="8">
    <source>
        <dbReference type="ARBA" id="ARBA00023224"/>
    </source>
</evidence>
<feature type="transmembrane region" description="Helical" evidence="10">
    <location>
        <begin position="143"/>
        <end position="166"/>
    </location>
</feature>
<evidence type="ECO:0000256" key="2">
    <source>
        <dbReference type="ARBA" id="ARBA00022475"/>
    </source>
</evidence>
<feature type="domain" description="G-protein coupled receptors family 1 profile" evidence="11">
    <location>
        <begin position="47"/>
        <end position="298"/>
    </location>
</feature>
<dbReference type="EMBL" id="RCHS01001212">
    <property type="protein sequence ID" value="RMX54727.1"/>
    <property type="molecule type" value="Genomic_DNA"/>
</dbReference>
<keyword evidence="2" id="KW-1003">Cell membrane</keyword>
<gene>
    <name evidence="12" type="ORF">pdam_00011518</name>
</gene>
<dbReference type="OrthoDB" id="10011551at2759"/>
<dbReference type="AlphaFoldDB" id="A0A3M6UM26"/>
<dbReference type="Pfam" id="PF00001">
    <property type="entry name" value="7tm_1"/>
    <property type="match status" value="1"/>
</dbReference>
<dbReference type="InterPro" id="IPR017452">
    <property type="entry name" value="GPCR_Rhodpsn_7TM"/>
</dbReference>
<evidence type="ECO:0000259" key="11">
    <source>
        <dbReference type="PROSITE" id="PS50262"/>
    </source>
</evidence>
<accession>A0A3M6UM26</accession>
<reference evidence="12 13" key="1">
    <citation type="journal article" date="2018" name="Sci. Rep.">
        <title>Comparative analysis of the Pocillopora damicornis genome highlights role of immune system in coral evolution.</title>
        <authorList>
            <person name="Cunning R."/>
            <person name="Bay R.A."/>
            <person name="Gillette P."/>
            <person name="Baker A.C."/>
            <person name="Traylor-Knowles N."/>
        </authorList>
    </citation>
    <scope>NUCLEOTIDE SEQUENCE [LARGE SCALE GENOMIC DNA]</scope>
    <source>
        <strain evidence="12">RSMAS</strain>
        <tissue evidence="12">Whole animal</tissue>
    </source>
</reference>
<feature type="transmembrane region" description="Helical" evidence="10">
    <location>
        <begin position="283"/>
        <end position="300"/>
    </location>
</feature>
<keyword evidence="13" id="KW-1185">Reference proteome</keyword>
<comment type="similarity">
    <text evidence="9">Belongs to the G-protein coupled receptor 1 family.</text>
</comment>
<keyword evidence="7 9" id="KW-0675">Receptor</keyword>
<proteinExistence type="inferred from homology"/>
<dbReference type="GO" id="GO:0005886">
    <property type="term" value="C:plasma membrane"/>
    <property type="evidence" value="ECO:0007669"/>
    <property type="project" value="UniProtKB-SubCell"/>
</dbReference>
<feature type="transmembrane region" description="Helical" evidence="10">
    <location>
        <begin position="94"/>
        <end position="122"/>
    </location>
</feature>
<evidence type="ECO:0000256" key="6">
    <source>
        <dbReference type="ARBA" id="ARBA00023136"/>
    </source>
</evidence>
<sequence>MIYQIDHKGNTTVSYNSTPAPDSEAAEYDFPNLAIPVLVFMVFILAINGGVILLIGSNSSLRTTSNIVLASLAVSDFLVGLVGIPILVVCSSTLISSLCVISYTFFTFTAQCTVLHITVMTCDRFIYIMWALRYRDIVNRSRVMTVLGITWFLSLTSLIRLCWTLNLNIREAEEYLAQEKQRETILFLFNIIAFFLIPFVVMIVLDVRMLLLLRKQSMRIARENMPSQCMKYEQKMQKRQRRFVLTCVLLLVLYILFWLPYFIMEILQQSHQGQVPNQIVITIYYLRLCTSISNPLIYTLRKHDLKKKVKKICKATFSGQYQEMNSGRVDLEAPKPSSEEVSRQGLDRPIKDLAIKEKKQIKNDLSGKDIEGRQKLTLMSDQERISPYHINTTSSIEVMRTKKNINSGIIS</sequence>
<evidence type="ECO:0000256" key="4">
    <source>
        <dbReference type="ARBA" id="ARBA00022989"/>
    </source>
</evidence>
<evidence type="ECO:0000256" key="10">
    <source>
        <dbReference type="SAM" id="Phobius"/>
    </source>
</evidence>
<keyword evidence="6 10" id="KW-0472">Membrane</keyword>
<dbReference type="STRING" id="46731.A0A3M6UM26"/>
<keyword evidence="3 9" id="KW-0812">Transmembrane</keyword>
<dbReference type="Proteomes" id="UP000275408">
    <property type="component" value="Unassembled WGS sequence"/>
</dbReference>
<evidence type="ECO:0000256" key="9">
    <source>
        <dbReference type="RuleBase" id="RU000688"/>
    </source>
</evidence>
<feature type="transmembrane region" description="Helical" evidence="10">
    <location>
        <begin position="186"/>
        <end position="213"/>
    </location>
</feature>
<comment type="subcellular location">
    <subcellularLocation>
        <location evidence="1">Cell membrane</location>
        <topology evidence="1">Multi-pass membrane protein</topology>
    </subcellularLocation>
</comment>
<evidence type="ECO:0000256" key="5">
    <source>
        <dbReference type="ARBA" id="ARBA00023040"/>
    </source>
</evidence>
<evidence type="ECO:0000313" key="13">
    <source>
        <dbReference type="Proteomes" id="UP000275408"/>
    </source>
</evidence>
<name>A0A3M6UM26_POCDA</name>
<dbReference type="PROSITE" id="PS00237">
    <property type="entry name" value="G_PROTEIN_RECEP_F1_1"/>
    <property type="match status" value="1"/>
</dbReference>
<keyword evidence="8 9" id="KW-0807">Transducer</keyword>
<evidence type="ECO:0000256" key="3">
    <source>
        <dbReference type="ARBA" id="ARBA00022692"/>
    </source>
</evidence>
<dbReference type="CDD" id="cd00637">
    <property type="entry name" value="7tm_classA_rhodopsin-like"/>
    <property type="match status" value="1"/>
</dbReference>
<keyword evidence="5 9" id="KW-0297">G-protein coupled receptor</keyword>
<evidence type="ECO:0000256" key="7">
    <source>
        <dbReference type="ARBA" id="ARBA00023170"/>
    </source>
</evidence>
<feature type="transmembrane region" description="Helical" evidence="10">
    <location>
        <begin position="67"/>
        <end position="88"/>
    </location>
</feature>
<feature type="transmembrane region" description="Helical" evidence="10">
    <location>
        <begin position="243"/>
        <end position="263"/>
    </location>
</feature>
<dbReference type="PANTHER" id="PTHR24249">
    <property type="entry name" value="HISTAMINE RECEPTOR-RELATED G-PROTEIN COUPLED RECEPTOR"/>
    <property type="match status" value="1"/>
</dbReference>
<dbReference type="PRINTS" id="PR00237">
    <property type="entry name" value="GPCRRHODOPSN"/>
</dbReference>
<dbReference type="PANTHER" id="PTHR24249:SF372">
    <property type="entry name" value="G-PROTEIN COUPLED RECEPTORS FAMILY 1 PROFILE DOMAIN-CONTAINING PROTEIN"/>
    <property type="match status" value="1"/>
</dbReference>
<evidence type="ECO:0000313" key="12">
    <source>
        <dbReference type="EMBL" id="RMX54727.1"/>
    </source>
</evidence>
<dbReference type="PROSITE" id="PS50262">
    <property type="entry name" value="G_PROTEIN_RECEP_F1_2"/>
    <property type="match status" value="1"/>
</dbReference>
<keyword evidence="4 10" id="KW-1133">Transmembrane helix</keyword>
<dbReference type="InterPro" id="IPR000276">
    <property type="entry name" value="GPCR_Rhodpsn"/>
</dbReference>
<dbReference type="SUPFAM" id="SSF81321">
    <property type="entry name" value="Family A G protein-coupled receptor-like"/>
    <property type="match status" value="1"/>
</dbReference>
<feature type="transmembrane region" description="Helical" evidence="10">
    <location>
        <begin position="33"/>
        <end position="55"/>
    </location>
</feature>
<organism evidence="12 13">
    <name type="scientific">Pocillopora damicornis</name>
    <name type="common">Cauliflower coral</name>
    <name type="synonym">Millepora damicornis</name>
    <dbReference type="NCBI Taxonomy" id="46731"/>
    <lineage>
        <taxon>Eukaryota</taxon>
        <taxon>Metazoa</taxon>
        <taxon>Cnidaria</taxon>
        <taxon>Anthozoa</taxon>
        <taxon>Hexacorallia</taxon>
        <taxon>Scleractinia</taxon>
        <taxon>Astrocoeniina</taxon>
        <taxon>Pocilloporidae</taxon>
        <taxon>Pocillopora</taxon>
    </lineage>
</organism>